<gene>
    <name evidence="1" type="ORF">SAMN02745247_01545</name>
</gene>
<organism evidence="1 2">
    <name type="scientific">Butyrivibrio hungatei DSM 14810</name>
    <dbReference type="NCBI Taxonomy" id="1121132"/>
    <lineage>
        <taxon>Bacteria</taxon>
        <taxon>Bacillati</taxon>
        <taxon>Bacillota</taxon>
        <taxon>Clostridia</taxon>
        <taxon>Lachnospirales</taxon>
        <taxon>Lachnospiraceae</taxon>
        <taxon>Butyrivibrio</taxon>
    </lineage>
</organism>
<sequence length="338" mass="38559">MNITFIFGNGFDINLGMKTSYANFQKWYMDKYEDEYFAQVMKDDIDSGRDNWSDLEESLGKHTSCLPKDGIVTFLNNKLKLECRLLEYLKNQEESISIDYASAGEKFRVAIGNFSSAFDSDSLLEYEKFIRSVADTIDYKLITMNYTSVLDKIYKEAGKKATPVLTHRANNGVNYPDKISKPLYLHGRIDDPNNKNGMILGVANEEQILNADYRDRNLCADYIIKESLNRKIGARNVEQAKNIIDNSRYICIFGASLGVTDNALWKYLGTWLLSGEGKRLVIFVRDTTVVEGVAMSQAMSKDRQRDLFIERAGIKDEIRNTVAQRIIVCLNSPIFDLK</sequence>
<evidence type="ECO:0000313" key="2">
    <source>
        <dbReference type="Proteomes" id="UP000184097"/>
    </source>
</evidence>
<dbReference type="Pfam" id="PF14253">
    <property type="entry name" value="AbiH"/>
    <property type="match status" value="1"/>
</dbReference>
<dbReference type="Proteomes" id="UP000184097">
    <property type="component" value="Unassembled WGS sequence"/>
</dbReference>
<protein>
    <submittedName>
        <fullName evidence="1">Bacteriophage abortive infection AbiH</fullName>
    </submittedName>
</protein>
<evidence type="ECO:0000313" key="1">
    <source>
        <dbReference type="EMBL" id="SHN56653.1"/>
    </source>
</evidence>
<dbReference type="EMBL" id="FRDH01000006">
    <property type="protein sequence ID" value="SHN56653.1"/>
    <property type="molecule type" value="Genomic_DNA"/>
</dbReference>
<name>A0A1M7SDW1_9FIRM</name>
<dbReference type="InterPro" id="IPR025935">
    <property type="entry name" value="AbiH"/>
</dbReference>
<dbReference type="RefSeq" id="WP_072702508.1">
    <property type="nucleotide sequence ID" value="NZ_FRDH01000006.1"/>
</dbReference>
<proteinExistence type="predicted"/>
<dbReference type="AlphaFoldDB" id="A0A1M7SDW1"/>
<accession>A0A1M7SDW1</accession>
<reference evidence="1 2" key="1">
    <citation type="submission" date="2016-12" db="EMBL/GenBank/DDBJ databases">
        <authorList>
            <person name="Song W.-J."/>
            <person name="Kurnit D.M."/>
        </authorList>
    </citation>
    <scope>NUCLEOTIDE SEQUENCE [LARGE SCALE GENOMIC DNA]</scope>
    <source>
        <strain evidence="1 2">DSM 14810</strain>
    </source>
</reference>